<evidence type="ECO:0000313" key="1">
    <source>
        <dbReference type="EMBL" id="GAA0901338.1"/>
    </source>
</evidence>
<dbReference type="Proteomes" id="UP001499967">
    <property type="component" value="Unassembled WGS sequence"/>
</dbReference>
<protein>
    <submittedName>
        <fullName evidence="1">Uncharacterized protein</fullName>
    </submittedName>
</protein>
<dbReference type="EMBL" id="BAAAHP010000231">
    <property type="protein sequence ID" value="GAA0901338.1"/>
    <property type="molecule type" value="Genomic_DNA"/>
</dbReference>
<dbReference type="RefSeq" id="WP_343945833.1">
    <property type="nucleotide sequence ID" value="NZ_BAAAHP010000231.1"/>
</dbReference>
<gene>
    <name evidence="1" type="ORF">GCM10009559_67880</name>
</gene>
<organism evidence="1 2">
    <name type="scientific">Pseudonocardia zijingensis</name>
    <dbReference type="NCBI Taxonomy" id="153376"/>
    <lineage>
        <taxon>Bacteria</taxon>
        <taxon>Bacillati</taxon>
        <taxon>Actinomycetota</taxon>
        <taxon>Actinomycetes</taxon>
        <taxon>Pseudonocardiales</taxon>
        <taxon>Pseudonocardiaceae</taxon>
        <taxon>Pseudonocardia</taxon>
    </lineage>
</organism>
<comment type="caution">
    <text evidence="1">The sequence shown here is derived from an EMBL/GenBank/DDBJ whole genome shotgun (WGS) entry which is preliminary data.</text>
</comment>
<keyword evidence="2" id="KW-1185">Reference proteome</keyword>
<sequence length="565" mass="62193">MHTHPISGIAVHDWPCDRCDAEARQPCRALRSGRPRRTAHLARWTTAVVFTLATRRLSRLSAWDRLTLATRAVADEGTAPAAWNDVTALMWQAEQLQKALVRRVVDHADPFVDATELRRPGLQLAAAMREAGNLLRQQHLQEDPRRAEVDTMVLSDRGENSGDDAGDDAPRLSLAELRAARDRGQVHVMAADMTRRAAAVAEATPGADCWAVRWEMSGRFEAEPIGEPDRPAVEGWAAHPAVVADELGRWSTRPRLAEVTWRGAPPPSRVPRLCAFTPAATPHVTEEQATAAFMARRDLIAEVVAEIDVLRRSVPADRVREEVEARAARLQETEPQLPALLAPGDSWACTTAVEWVPTRSVVRTPDEVWGRFDRDRDHPERSASWLPDRTAELLAVGYADVPGYLARHFGAHADSGAVQLLRIPGPAGPLYSVGAGSHRAHLCRILGLPWMFAVTTMLSLPRRIETTAVTPAEEGPEACRETAALWRGLLARGLVRGELIPRHSDWVVELRLEYALAPWLLLPADRAAAYNQRYELLHPGALAEAGIPDEALRSAGAWETWVAGT</sequence>
<evidence type="ECO:0000313" key="2">
    <source>
        <dbReference type="Proteomes" id="UP001499967"/>
    </source>
</evidence>
<name>A0ABN1NBT8_9PSEU</name>
<reference evidence="1 2" key="1">
    <citation type="journal article" date="2019" name="Int. J. Syst. Evol. Microbiol.">
        <title>The Global Catalogue of Microorganisms (GCM) 10K type strain sequencing project: providing services to taxonomists for standard genome sequencing and annotation.</title>
        <authorList>
            <consortium name="The Broad Institute Genomics Platform"/>
            <consortium name="The Broad Institute Genome Sequencing Center for Infectious Disease"/>
            <person name="Wu L."/>
            <person name="Ma J."/>
        </authorList>
    </citation>
    <scope>NUCLEOTIDE SEQUENCE [LARGE SCALE GENOMIC DNA]</scope>
    <source>
        <strain evidence="1 2">JCM 11117</strain>
    </source>
</reference>
<proteinExistence type="predicted"/>
<accession>A0ABN1NBT8</accession>